<dbReference type="InterPro" id="IPR024478">
    <property type="entry name" value="HlyB_4HB_MCP"/>
</dbReference>
<evidence type="ECO:0000256" key="4">
    <source>
        <dbReference type="PROSITE-ProRule" id="PRU00284"/>
    </source>
</evidence>
<dbReference type="GO" id="GO:0007165">
    <property type="term" value="P:signal transduction"/>
    <property type="evidence" value="ECO:0007669"/>
    <property type="project" value="UniProtKB-KW"/>
</dbReference>
<proteinExistence type="inferred from homology"/>
<dbReference type="InterPro" id="IPR003660">
    <property type="entry name" value="HAMP_dom"/>
</dbReference>
<dbReference type="PANTHER" id="PTHR43531">
    <property type="entry name" value="PROTEIN ICFG"/>
    <property type="match status" value="1"/>
</dbReference>
<evidence type="ECO:0000313" key="10">
    <source>
        <dbReference type="Proteomes" id="UP000594892"/>
    </source>
</evidence>
<feature type="domain" description="HAMP" evidence="7">
    <location>
        <begin position="212"/>
        <end position="264"/>
    </location>
</feature>
<evidence type="ECO:0000256" key="3">
    <source>
        <dbReference type="ARBA" id="ARBA00029447"/>
    </source>
</evidence>
<dbReference type="GeneID" id="45694739"/>
<dbReference type="Pfam" id="PF00015">
    <property type="entry name" value="MCPsignal"/>
    <property type="match status" value="1"/>
</dbReference>
<organism evidence="8 10">
    <name type="scientific">Burkholderia glumae</name>
    <name type="common">Pseudomonas glumae</name>
    <dbReference type="NCBI Taxonomy" id="337"/>
    <lineage>
        <taxon>Bacteria</taxon>
        <taxon>Pseudomonadati</taxon>
        <taxon>Pseudomonadota</taxon>
        <taxon>Betaproteobacteria</taxon>
        <taxon>Burkholderiales</taxon>
        <taxon>Burkholderiaceae</taxon>
        <taxon>Burkholderia</taxon>
    </lineage>
</organism>
<dbReference type="PROSITE" id="PS50885">
    <property type="entry name" value="HAMP"/>
    <property type="match status" value="1"/>
</dbReference>
<keyword evidence="2" id="KW-0488">Methylation</keyword>
<dbReference type="InterPro" id="IPR047347">
    <property type="entry name" value="YvaQ-like_sensor"/>
</dbReference>
<dbReference type="SUPFAM" id="SSF58104">
    <property type="entry name" value="Methyl-accepting chemotaxis protein (MCP) signaling domain"/>
    <property type="match status" value="1"/>
</dbReference>
<dbReference type="SMART" id="SM00304">
    <property type="entry name" value="HAMP"/>
    <property type="match status" value="1"/>
</dbReference>
<reference evidence="9" key="2">
    <citation type="submission" date="2022-06" db="EMBL/GenBank/DDBJ databases">
        <title>Draft genome sequence of Burkholderia glumae strain GR20004 isolated from rice panicle showing bacterial panicle blight.</title>
        <authorList>
            <person name="Choi S.Y."/>
            <person name="Lee Y.H."/>
        </authorList>
    </citation>
    <scope>NUCLEOTIDE SEQUENCE</scope>
    <source>
        <strain evidence="9">GR20004</strain>
    </source>
</reference>
<evidence type="ECO:0000256" key="1">
    <source>
        <dbReference type="ARBA" id="ARBA00004370"/>
    </source>
</evidence>
<dbReference type="Proteomes" id="UP001056386">
    <property type="component" value="Chromosome 2"/>
</dbReference>
<dbReference type="Gene3D" id="1.10.287.950">
    <property type="entry name" value="Methyl-accepting chemotaxis protein"/>
    <property type="match status" value="1"/>
</dbReference>
<dbReference type="SMART" id="SM00283">
    <property type="entry name" value="MA"/>
    <property type="match status" value="1"/>
</dbReference>
<dbReference type="FunFam" id="1.10.287.950:FF:000001">
    <property type="entry name" value="Methyl-accepting chemotaxis sensory transducer"/>
    <property type="match status" value="1"/>
</dbReference>
<dbReference type="PRINTS" id="PR00260">
    <property type="entry name" value="CHEMTRNSDUCR"/>
</dbReference>
<feature type="transmembrane region" description="Helical" evidence="5">
    <location>
        <begin position="12"/>
        <end position="30"/>
    </location>
</feature>
<dbReference type="GO" id="GO:0005886">
    <property type="term" value="C:plasma membrane"/>
    <property type="evidence" value="ECO:0007669"/>
    <property type="project" value="TreeGrafter"/>
</dbReference>
<dbReference type="PROSITE" id="PS50111">
    <property type="entry name" value="CHEMOTAXIS_TRANSDUC_2"/>
    <property type="match status" value="1"/>
</dbReference>
<name>A0AAQ0BSF9_BURGL</name>
<dbReference type="InterPro" id="IPR004089">
    <property type="entry name" value="MCPsignal_dom"/>
</dbReference>
<keyword evidence="5" id="KW-1133">Transmembrane helix</keyword>
<dbReference type="CDD" id="cd06225">
    <property type="entry name" value="HAMP"/>
    <property type="match status" value="1"/>
</dbReference>
<dbReference type="EMBL" id="CP099583">
    <property type="protein sequence ID" value="USS41858.1"/>
    <property type="molecule type" value="Genomic_DNA"/>
</dbReference>
<dbReference type="CDD" id="cd19411">
    <property type="entry name" value="MCP2201-like_sensor"/>
    <property type="match status" value="1"/>
</dbReference>
<dbReference type="GO" id="GO:0006935">
    <property type="term" value="P:chemotaxis"/>
    <property type="evidence" value="ECO:0007669"/>
    <property type="project" value="InterPro"/>
</dbReference>
<gene>
    <name evidence="8" type="ORF">I6H06_10480</name>
    <name evidence="9" type="ORF">NFI99_06200</name>
</gene>
<protein>
    <submittedName>
        <fullName evidence="8">MCP four helix bundle domain-containing protein</fullName>
    </submittedName>
    <submittedName>
        <fullName evidence="9">Methyl-accepting chemotaxis protein</fullName>
    </submittedName>
</protein>
<evidence type="ECO:0000313" key="8">
    <source>
        <dbReference type="EMBL" id="QPQ90007.1"/>
    </source>
</evidence>
<dbReference type="InterPro" id="IPR051310">
    <property type="entry name" value="MCP_chemotaxis"/>
</dbReference>
<dbReference type="Proteomes" id="UP000594892">
    <property type="component" value="Chromosome 1"/>
</dbReference>
<dbReference type="EMBL" id="CP065600">
    <property type="protein sequence ID" value="QPQ90007.1"/>
    <property type="molecule type" value="Genomic_DNA"/>
</dbReference>
<dbReference type="InterPro" id="IPR004090">
    <property type="entry name" value="Chemotax_Me-accpt_rcpt"/>
</dbReference>
<feature type="domain" description="Methyl-accepting transducer" evidence="6">
    <location>
        <begin position="269"/>
        <end position="498"/>
    </location>
</feature>
<evidence type="ECO:0000313" key="9">
    <source>
        <dbReference type="EMBL" id="USS41858.1"/>
    </source>
</evidence>
<reference evidence="8 10" key="1">
    <citation type="submission" date="2020-12" db="EMBL/GenBank/DDBJ databases">
        <title>FDA dAtabase for Regulatory Grade micrObial Sequences (FDA-ARGOS): Supporting development and validation of Infectious Disease Dx tests.</title>
        <authorList>
            <person name="Minogue T."/>
            <person name="Wolcott M."/>
            <person name="Wasieloski L."/>
            <person name="Aguilar W."/>
            <person name="Moore D."/>
            <person name="Jaissle J."/>
            <person name="Tallon L."/>
            <person name="Sadzewicz L."/>
            <person name="Zhao X."/>
            <person name="Boylan J."/>
            <person name="Ott S."/>
            <person name="Bowen H."/>
            <person name="Vavikolanu K."/>
            <person name="Mehta A."/>
            <person name="Aluvathingal J."/>
            <person name="Nadendla S."/>
            <person name="Yan Y."/>
            <person name="Sichtig H."/>
        </authorList>
    </citation>
    <scope>NUCLEOTIDE SEQUENCE [LARGE SCALE GENOMIC DNA]</scope>
    <source>
        <strain evidence="8 10">FDAARGOS_949</strain>
    </source>
</reference>
<evidence type="ECO:0000313" key="11">
    <source>
        <dbReference type="Proteomes" id="UP001056386"/>
    </source>
</evidence>
<dbReference type="Pfam" id="PF12729">
    <property type="entry name" value="4HB_MCP_1"/>
    <property type="match status" value="1"/>
</dbReference>
<keyword evidence="5" id="KW-0472">Membrane</keyword>
<evidence type="ECO:0000259" key="6">
    <source>
        <dbReference type="PROSITE" id="PS50111"/>
    </source>
</evidence>
<dbReference type="AlphaFoldDB" id="A0AAQ0BSF9"/>
<comment type="similarity">
    <text evidence="3">Belongs to the methyl-accepting chemotaxis (MCP) protein family.</text>
</comment>
<evidence type="ECO:0000256" key="2">
    <source>
        <dbReference type="ARBA" id="ARBA00022481"/>
    </source>
</evidence>
<dbReference type="PANTHER" id="PTHR43531:SF14">
    <property type="entry name" value="METHYL-ACCEPTING CHEMOTAXIS PROTEIN I-RELATED"/>
    <property type="match status" value="1"/>
</dbReference>
<dbReference type="RefSeq" id="WP_012733953.1">
    <property type="nucleotide sequence ID" value="NZ_CP021075.1"/>
</dbReference>
<comment type="subcellular location">
    <subcellularLocation>
        <location evidence="1">Membrane</location>
    </subcellularLocation>
</comment>
<keyword evidence="4" id="KW-0807">Transducer</keyword>
<dbReference type="GO" id="GO:0004888">
    <property type="term" value="F:transmembrane signaling receptor activity"/>
    <property type="evidence" value="ECO:0007669"/>
    <property type="project" value="InterPro"/>
</dbReference>
<dbReference type="Pfam" id="PF00672">
    <property type="entry name" value="HAMP"/>
    <property type="match status" value="1"/>
</dbReference>
<keyword evidence="11" id="KW-1185">Reference proteome</keyword>
<evidence type="ECO:0000256" key="5">
    <source>
        <dbReference type="SAM" id="Phobius"/>
    </source>
</evidence>
<dbReference type="CDD" id="cd11386">
    <property type="entry name" value="MCP_signal"/>
    <property type="match status" value="1"/>
</dbReference>
<feature type="transmembrane region" description="Helical" evidence="5">
    <location>
        <begin position="190"/>
        <end position="211"/>
    </location>
</feature>
<evidence type="ECO:0000259" key="7">
    <source>
        <dbReference type="PROSITE" id="PS50885"/>
    </source>
</evidence>
<sequence length="527" mass="56564">MDWKNWKIGVRLGTGFFMVLALMVTLIAVVEIRLAGIEQINDGIIKRDWIKAKAAHNINALTRANAALTMQLFITTDPARLTGIRQGINANKAAITAFLDTLDRQSDNTDSQGLLARVRATREAYVRSFSQVSNLLAAGRHDEAVALMNGETLGALNELQQSVAALTELQDARVAQAGARSRENISEVHVLMLTLGAVALLIGIGFAYMILRSITRPLHEALRIAQTIAAGDLTAHIDPRYRDETGELLLALRDMNHNLKNVVGEVRASADTIAIASSQIASGNEDLSARTEEQAASLEETAASMEELTSIVKQNAEHARQASELAVRASEIAHRGNEVVGQVVGAMTEISERSSKIADIISIIEGIAFQTNILALNAAVEAARAGEQGRSFAVVAGEVRSLAQRSSDAAREIKALISTSVQKIEDGSERAGDAGRTMAEVTQAVRRVTDIMGEIAAASGEQSRGIEQVNRAVEQMDEVTQQNAALVEQAAAASKSLENEGRLLTAAMTFFRLDEAPHRGLPALRES</sequence>
<accession>A0AAQ0BSF9</accession>
<keyword evidence="5" id="KW-0812">Transmembrane</keyword>